<dbReference type="EMBL" id="CP000961">
    <property type="protein sequence ID" value="ACA88156.1"/>
    <property type="molecule type" value="Genomic_DNA"/>
</dbReference>
<organism evidence="1 2">
    <name type="scientific">Shewanella woodyi (strain ATCC 51908 / MS32)</name>
    <dbReference type="NCBI Taxonomy" id="392500"/>
    <lineage>
        <taxon>Bacteria</taxon>
        <taxon>Pseudomonadati</taxon>
        <taxon>Pseudomonadota</taxon>
        <taxon>Gammaproteobacteria</taxon>
        <taxon>Alteromonadales</taxon>
        <taxon>Shewanellaceae</taxon>
        <taxon>Shewanella</taxon>
    </lineage>
</organism>
<name>B1KFI1_SHEWM</name>
<dbReference type="KEGG" id="swd:Swoo_3898"/>
<dbReference type="RefSeq" id="WP_012326486.1">
    <property type="nucleotide sequence ID" value="NC_010506.1"/>
</dbReference>
<reference evidence="1 2" key="1">
    <citation type="submission" date="2008-02" db="EMBL/GenBank/DDBJ databases">
        <title>Complete sequence of Shewanella woodyi ATCC 51908.</title>
        <authorList>
            <consortium name="US DOE Joint Genome Institute"/>
            <person name="Copeland A."/>
            <person name="Lucas S."/>
            <person name="Lapidus A."/>
            <person name="Glavina del Rio T."/>
            <person name="Dalin E."/>
            <person name="Tice H."/>
            <person name="Bruce D."/>
            <person name="Goodwin L."/>
            <person name="Pitluck S."/>
            <person name="Sims D."/>
            <person name="Brettin T."/>
            <person name="Detter J.C."/>
            <person name="Han C."/>
            <person name="Kuske C.R."/>
            <person name="Schmutz J."/>
            <person name="Larimer F."/>
            <person name="Land M."/>
            <person name="Hauser L."/>
            <person name="Kyrpides N."/>
            <person name="Lykidis A."/>
            <person name="Zhao J.-S."/>
            <person name="Richardson P."/>
        </authorList>
    </citation>
    <scope>NUCLEOTIDE SEQUENCE [LARGE SCALE GENOMIC DNA]</scope>
    <source>
        <strain evidence="2">ATCC 51908 / MS32</strain>
    </source>
</reference>
<proteinExistence type="predicted"/>
<evidence type="ECO:0000313" key="2">
    <source>
        <dbReference type="Proteomes" id="UP000002168"/>
    </source>
</evidence>
<keyword evidence="2" id="KW-1185">Reference proteome</keyword>
<gene>
    <name evidence="1" type="ordered locus">Swoo_3898</name>
</gene>
<dbReference type="Proteomes" id="UP000002168">
    <property type="component" value="Chromosome"/>
</dbReference>
<accession>B1KFI1</accession>
<sequence length="95" mass="11086">MNNIELSESGNKLAEEIDRLACDYHIKSDQHEILKWEASILWAKSKDLIEDCGLLETLKDSTLLSKWGSYLVKEIPEVAIKVEEFHQHYNRIKSR</sequence>
<protein>
    <submittedName>
        <fullName evidence="1">Uncharacterized protein</fullName>
    </submittedName>
</protein>
<dbReference type="STRING" id="392500.Swoo_3898"/>
<dbReference type="HOGENOM" id="CLU_2371224_0_0_6"/>
<dbReference type="AlphaFoldDB" id="B1KFI1"/>
<evidence type="ECO:0000313" key="1">
    <source>
        <dbReference type="EMBL" id="ACA88156.1"/>
    </source>
</evidence>